<accession>A0A1T4V4J3</accession>
<organism evidence="1 2">
    <name type="scientific">Eubacterium uniforme</name>
    <dbReference type="NCBI Taxonomy" id="39495"/>
    <lineage>
        <taxon>Bacteria</taxon>
        <taxon>Bacillati</taxon>
        <taxon>Bacillota</taxon>
        <taxon>Clostridia</taxon>
        <taxon>Eubacteriales</taxon>
        <taxon>Eubacteriaceae</taxon>
        <taxon>Eubacterium</taxon>
    </lineage>
</organism>
<dbReference type="RefSeq" id="WP_078764990.1">
    <property type="nucleotide sequence ID" value="NZ_FUXZ01000002.1"/>
</dbReference>
<reference evidence="1 2" key="1">
    <citation type="submission" date="2017-02" db="EMBL/GenBank/DDBJ databases">
        <authorList>
            <person name="Peterson S.W."/>
        </authorList>
    </citation>
    <scope>NUCLEOTIDE SEQUENCE [LARGE SCALE GENOMIC DNA]</scope>
    <source>
        <strain evidence="1 2">ATCC 35992</strain>
    </source>
</reference>
<gene>
    <name evidence="1" type="ORF">SAMN02745111_00092</name>
</gene>
<evidence type="ECO:0000313" key="1">
    <source>
        <dbReference type="EMBL" id="SKA59853.1"/>
    </source>
</evidence>
<dbReference type="AlphaFoldDB" id="A0A1T4V4J3"/>
<sequence length="79" mass="8873">MKFDTTGGTKAYRYADAVEYNKNGEVVAIYQVGKVNKNGTVISRESKAIEDIMNSDDYNGAPIYFLPYNSDIGEIIFDY</sequence>
<dbReference type="EMBL" id="FUXZ01000002">
    <property type="protein sequence ID" value="SKA59853.1"/>
    <property type="molecule type" value="Genomic_DNA"/>
</dbReference>
<dbReference type="OrthoDB" id="41445at2"/>
<name>A0A1T4V4J3_9FIRM</name>
<protein>
    <submittedName>
        <fullName evidence="1">Uncharacterized protein</fullName>
    </submittedName>
</protein>
<dbReference type="STRING" id="39495.SAMN02745111_00092"/>
<evidence type="ECO:0000313" key="2">
    <source>
        <dbReference type="Proteomes" id="UP000190814"/>
    </source>
</evidence>
<keyword evidence="2" id="KW-1185">Reference proteome</keyword>
<dbReference type="Proteomes" id="UP000190814">
    <property type="component" value="Unassembled WGS sequence"/>
</dbReference>
<proteinExistence type="predicted"/>